<evidence type="ECO:0000259" key="3">
    <source>
        <dbReference type="Pfam" id="PF19305"/>
    </source>
</evidence>
<dbReference type="InterPro" id="IPR042188">
    <property type="entry name" value="MmgE/PrpD_sf_2"/>
</dbReference>
<dbReference type="Pfam" id="PF03972">
    <property type="entry name" value="MmgE_PrpD_N"/>
    <property type="match status" value="1"/>
</dbReference>
<dbReference type="Gene3D" id="3.30.1330.120">
    <property type="entry name" value="2-methylcitrate dehydratase PrpD"/>
    <property type="match status" value="1"/>
</dbReference>
<evidence type="ECO:0000313" key="4">
    <source>
        <dbReference type="EMBL" id="MCG2622630.1"/>
    </source>
</evidence>
<dbReference type="InterPro" id="IPR045337">
    <property type="entry name" value="MmgE_PrpD_C"/>
</dbReference>
<dbReference type="InterPro" id="IPR045336">
    <property type="entry name" value="MmgE_PrpD_N"/>
</dbReference>
<accession>A0ABS9L7H5</accession>
<dbReference type="Proteomes" id="UP001165368">
    <property type="component" value="Unassembled WGS sequence"/>
</dbReference>
<evidence type="ECO:0000313" key="5">
    <source>
        <dbReference type="Proteomes" id="UP001165368"/>
    </source>
</evidence>
<reference evidence="4" key="1">
    <citation type="submission" date="2022-01" db="EMBL/GenBank/DDBJ databases">
        <authorList>
            <person name="Jo J.-H."/>
            <person name="Im W.-T."/>
        </authorList>
    </citation>
    <scope>NUCLEOTIDE SEQUENCE</scope>
    <source>
        <strain evidence="4">I2-34</strain>
    </source>
</reference>
<dbReference type="EMBL" id="JAKLTQ010000007">
    <property type="protein sequence ID" value="MCG2622630.1"/>
    <property type="molecule type" value="Genomic_DNA"/>
</dbReference>
<dbReference type="PANTHER" id="PTHR16943:SF8">
    <property type="entry name" value="2-METHYLCITRATE DEHYDRATASE"/>
    <property type="match status" value="1"/>
</dbReference>
<protein>
    <submittedName>
        <fullName evidence="4">MmgE/PrpD family protein</fullName>
    </submittedName>
</protein>
<dbReference type="Gene3D" id="1.10.4100.10">
    <property type="entry name" value="2-methylcitrate dehydratase PrpD"/>
    <property type="match status" value="1"/>
</dbReference>
<dbReference type="SUPFAM" id="SSF103378">
    <property type="entry name" value="2-methylcitrate dehydratase PrpD"/>
    <property type="match status" value="1"/>
</dbReference>
<dbReference type="InterPro" id="IPR005656">
    <property type="entry name" value="MmgE_PrpD"/>
</dbReference>
<dbReference type="PANTHER" id="PTHR16943">
    <property type="entry name" value="2-METHYLCITRATE DEHYDRATASE-RELATED"/>
    <property type="match status" value="1"/>
</dbReference>
<dbReference type="InterPro" id="IPR036148">
    <property type="entry name" value="MmgE/PrpD_sf"/>
</dbReference>
<comment type="caution">
    <text evidence="4">The sequence shown here is derived from an EMBL/GenBank/DDBJ whole genome shotgun (WGS) entry which is preliminary data.</text>
</comment>
<feature type="domain" description="MmgE/PrpD C-terminal" evidence="3">
    <location>
        <begin position="279"/>
        <end position="441"/>
    </location>
</feature>
<sequence length="476" mass="49271">MTTSPPATTATAVTAALAEFAAGLSWEQIPEPVRDRAVLLVTDTLASIVGAQLLDSTLTLAAGLGAAGLLGGTARVPGRAGGCSPYAAALLSGAAAHSLDFDDTHAPAQLHPGAPVIAAALAAAQSVDADERQLITGVIAGYETMTRVSYGLDPDAHARRGFHLTATTGVFGAAAAAGSILGLTPAQLEHAWGTCLSLAAGSGQFLVNGAWTKRFHVGAAAASGYLAAELAAKGFTGAAAALEGRDGFYNLYSPSPRPDDALQGLGGVWETMAVGLKPYPCCRAIHAPLDAVFELLGRGGFTAGDIEHVLVGMPERCVAITGEPQERKRDPHNVVDCQFSVHLCLALALTRGRVAFADYPDALADAGLRELMGRIDAVVDAEADAEYPQVFPGRVRITLRDGRVLSHYVRVPLGEPENMLPAPRLREKFMGLAAGVLGETGAGRLFDHASELGRQPRPVAALLELGIPVPIPLEQK</sequence>
<gene>
    <name evidence="4" type="ORF">LVY72_12010</name>
</gene>
<dbReference type="RefSeq" id="WP_237821118.1">
    <property type="nucleotide sequence ID" value="NZ_JAKLTQ010000007.1"/>
</dbReference>
<name>A0ABS9L7H5_9MICC</name>
<dbReference type="InterPro" id="IPR042183">
    <property type="entry name" value="MmgE/PrpD_sf_1"/>
</dbReference>
<feature type="domain" description="MmgE/PrpD N-terminal" evidence="2">
    <location>
        <begin position="16"/>
        <end position="258"/>
    </location>
</feature>
<evidence type="ECO:0000259" key="2">
    <source>
        <dbReference type="Pfam" id="PF03972"/>
    </source>
</evidence>
<comment type="similarity">
    <text evidence="1">Belongs to the PrpD family.</text>
</comment>
<organism evidence="4 5">
    <name type="scientific">Arthrobacter hankyongi</name>
    <dbReference type="NCBI Taxonomy" id="2904801"/>
    <lineage>
        <taxon>Bacteria</taxon>
        <taxon>Bacillati</taxon>
        <taxon>Actinomycetota</taxon>
        <taxon>Actinomycetes</taxon>
        <taxon>Micrococcales</taxon>
        <taxon>Micrococcaceae</taxon>
        <taxon>Arthrobacter</taxon>
    </lineage>
</organism>
<dbReference type="Pfam" id="PF19305">
    <property type="entry name" value="MmgE_PrpD_C"/>
    <property type="match status" value="1"/>
</dbReference>
<proteinExistence type="inferred from homology"/>
<keyword evidence="5" id="KW-1185">Reference proteome</keyword>
<evidence type="ECO:0000256" key="1">
    <source>
        <dbReference type="ARBA" id="ARBA00006174"/>
    </source>
</evidence>